<organism evidence="2 3">
    <name type="scientific">Algoriphagus aestuariicola</name>
    <dbReference type="NCBI Taxonomy" id="1852016"/>
    <lineage>
        <taxon>Bacteria</taxon>
        <taxon>Pseudomonadati</taxon>
        <taxon>Bacteroidota</taxon>
        <taxon>Cytophagia</taxon>
        <taxon>Cytophagales</taxon>
        <taxon>Cyclobacteriaceae</taxon>
        <taxon>Algoriphagus</taxon>
    </lineage>
</organism>
<feature type="transmembrane region" description="Helical" evidence="1">
    <location>
        <begin position="307"/>
        <end position="324"/>
    </location>
</feature>
<dbReference type="Pfam" id="PF13576">
    <property type="entry name" value="Pentapeptide_3"/>
    <property type="match status" value="1"/>
</dbReference>
<keyword evidence="1" id="KW-0812">Transmembrane</keyword>
<keyword evidence="3" id="KW-1185">Reference proteome</keyword>
<evidence type="ECO:0000313" key="3">
    <source>
        <dbReference type="Proteomes" id="UP000664698"/>
    </source>
</evidence>
<keyword evidence="1" id="KW-0472">Membrane</keyword>
<evidence type="ECO:0000256" key="1">
    <source>
        <dbReference type="SAM" id="Phobius"/>
    </source>
</evidence>
<proteinExistence type="predicted"/>
<keyword evidence="1" id="KW-1133">Transmembrane helix</keyword>
<name>A0ABS3BJS6_9BACT</name>
<reference evidence="2 3" key="1">
    <citation type="submission" date="2021-03" db="EMBL/GenBank/DDBJ databases">
        <title>novel species isolated from a fishpond in China.</title>
        <authorList>
            <person name="Lu H."/>
            <person name="Cai Z."/>
        </authorList>
    </citation>
    <scope>NUCLEOTIDE SEQUENCE [LARGE SCALE GENOMIC DNA]</scope>
    <source>
        <strain evidence="2 3">JCM 31546</strain>
    </source>
</reference>
<gene>
    <name evidence="2" type="ORF">J0A67_00110</name>
</gene>
<dbReference type="RefSeq" id="WP_206567241.1">
    <property type="nucleotide sequence ID" value="NZ_JAFKCW010000001.1"/>
</dbReference>
<protein>
    <submittedName>
        <fullName evidence="2">Pentapeptide repeat-containing protein</fullName>
    </submittedName>
</protein>
<evidence type="ECO:0000313" key="2">
    <source>
        <dbReference type="EMBL" id="MBN7799237.1"/>
    </source>
</evidence>
<sequence length="400" mass="46796">MKREPENSTGRRIKEVSDSSEWDDLFKGGTLKTSKTFEDCEYDGYLVKFDLSFGDMYVHPSRPVDVRLNDCVFTGKVRIYSRERNLTFENCEFHSEMDASESRINGKIRFMSCVFLGSTNFRNTKFKDLADFWRSTFQQKTVFYKTDFLGTAVFSATTFEKNVLFTYTLIEKLILFRGTKIREGIDLSTAIITGSVGTFGLSLWDFKEKKGKLSDTEFESAVSESGDIPIKNKRETFRILKQANIQQNNVIESLPYQALEKKTLLTELLDTLQKPDTFKEWWRSFWDLIVLGLNWISNYFGRAPMQGVIFTLTVGVLFFYLNIIQTEKYEVALNLDWNIVRKEIPNYLNFILPTHGLDYLGSEFYEKYSVSNWYYVWDIVGRIFVGFGIYQTIQAFRKFR</sequence>
<dbReference type="InterPro" id="IPR001646">
    <property type="entry name" value="5peptide_repeat"/>
</dbReference>
<dbReference type="Proteomes" id="UP000664698">
    <property type="component" value="Unassembled WGS sequence"/>
</dbReference>
<comment type="caution">
    <text evidence="2">The sequence shown here is derived from an EMBL/GenBank/DDBJ whole genome shotgun (WGS) entry which is preliminary data.</text>
</comment>
<accession>A0ABS3BJS6</accession>
<dbReference type="EMBL" id="JAFKCW010000001">
    <property type="protein sequence ID" value="MBN7799237.1"/>
    <property type="molecule type" value="Genomic_DNA"/>
</dbReference>